<evidence type="ECO:0000313" key="2">
    <source>
        <dbReference type="Proteomes" id="UP000021816"/>
    </source>
</evidence>
<dbReference type="Gene3D" id="3.10.450.530">
    <property type="entry name" value="Ribonuclease toxin, BrnT, of type II toxin-antitoxin system"/>
    <property type="match status" value="1"/>
</dbReference>
<organism evidence="1 2">
    <name type="scientific">Candidatus Accumulibacter appositus</name>
    <dbReference type="NCBI Taxonomy" id="1454003"/>
    <lineage>
        <taxon>Bacteria</taxon>
        <taxon>Pseudomonadati</taxon>
        <taxon>Pseudomonadota</taxon>
        <taxon>Betaproteobacteria</taxon>
        <taxon>Candidatus Accumulibacter</taxon>
    </lineage>
</organism>
<reference evidence="1 2" key="1">
    <citation type="submission" date="2014-02" db="EMBL/GenBank/DDBJ databases">
        <title>Expanding our view of genomic diversity in Candidatus Accumulibacter clades.</title>
        <authorList>
            <person name="Skennerton C.T."/>
            <person name="Barr J.J."/>
            <person name="Slater F.R."/>
            <person name="Bond P.L."/>
            <person name="Tyson G.W."/>
        </authorList>
    </citation>
    <scope>NUCLEOTIDE SEQUENCE [LARGE SCALE GENOMIC DNA]</scope>
    <source>
        <strain evidence="2">BA-92</strain>
    </source>
</reference>
<dbReference type="InterPro" id="IPR007460">
    <property type="entry name" value="BrnT_toxin"/>
</dbReference>
<dbReference type="AlphaFoldDB" id="A0A011PKE4"/>
<proteinExistence type="predicted"/>
<sequence length="102" mass="11693">MSATLYDFDWNTNKARTNLVKHGVSFRLASSVFRDPLALTIFDHGHSTHEDRWVTVGRAANGQTLVVVHSSQWIAPAVMKLRIISARRADRDELRDYENMPR</sequence>
<protein>
    <recommendedName>
        <fullName evidence="3">BrnT family toxin</fullName>
    </recommendedName>
</protein>
<comment type="caution">
    <text evidence="1">The sequence shown here is derived from an EMBL/GenBank/DDBJ whole genome shotgun (WGS) entry which is preliminary data.</text>
</comment>
<dbReference type="Pfam" id="PF04365">
    <property type="entry name" value="BrnT_toxin"/>
    <property type="match status" value="1"/>
</dbReference>
<dbReference type="PATRIC" id="fig|1454003.3.peg.3724"/>
<dbReference type="EMBL" id="JEMX01000097">
    <property type="protein sequence ID" value="EXI77477.1"/>
    <property type="molecule type" value="Genomic_DNA"/>
</dbReference>
<evidence type="ECO:0000313" key="1">
    <source>
        <dbReference type="EMBL" id="EXI77477.1"/>
    </source>
</evidence>
<dbReference type="Proteomes" id="UP000021816">
    <property type="component" value="Unassembled WGS sequence"/>
</dbReference>
<dbReference type="STRING" id="1454003.AW10_03666"/>
<name>A0A011PKE4_9PROT</name>
<accession>A0A011PKE4</accession>
<dbReference type="InterPro" id="IPR038573">
    <property type="entry name" value="BrnT_sf"/>
</dbReference>
<gene>
    <name evidence="1" type="ORF">AW10_03666</name>
</gene>
<evidence type="ECO:0008006" key="3">
    <source>
        <dbReference type="Google" id="ProtNLM"/>
    </source>
</evidence>